<dbReference type="HOGENOM" id="CLU_030538_1_1_1"/>
<dbReference type="eggNOG" id="ENOG502QVB2">
    <property type="taxonomic scope" value="Eukaryota"/>
</dbReference>
<dbReference type="Proteomes" id="UP000026960">
    <property type="component" value="Chromosome 11"/>
</dbReference>
<keyword evidence="1" id="KW-0732">Signal</keyword>
<feature type="domain" description="Neprosin PEP catalytic" evidence="2">
    <location>
        <begin position="110"/>
        <end position="358"/>
    </location>
</feature>
<evidence type="ECO:0000313" key="4">
    <source>
        <dbReference type="Proteomes" id="UP000026960"/>
    </source>
</evidence>
<dbReference type="PaxDb" id="65489-OBART11G06730.1"/>
<evidence type="ECO:0000313" key="3">
    <source>
        <dbReference type="EnsemblPlants" id="OBART11G06730.1"/>
    </source>
</evidence>
<evidence type="ECO:0000259" key="2">
    <source>
        <dbReference type="PROSITE" id="PS52045"/>
    </source>
</evidence>
<dbReference type="InterPro" id="IPR025521">
    <property type="entry name" value="Neprosin_propep"/>
</dbReference>
<dbReference type="InterPro" id="IPR004314">
    <property type="entry name" value="Neprosin"/>
</dbReference>
<dbReference type="AlphaFoldDB" id="A0A0D3HJL5"/>
<evidence type="ECO:0000256" key="1">
    <source>
        <dbReference type="SAM" id="SignalP"/>
    </source>
</evidence>
<dbReference type="Pfam" id="PF03080">
    <property type="entry name" value="Neprosin"/>
    <property type="match status" value="1"/>
</dbReference>
<sequence>MKKAISWISGALFIWMFLIDVAEPTKRAIKSIKADDGDVIDCINIYQQPAFNNPRLKNHTISTIKTRPGKLPFSKRAKTARQAWQNNGRCPDGTIAIRRATQQSQLEVDATQPNGCYIEYAGIQAPQTVYGARGDVNVWGIRVEPNEWSTNGIVITNGHGASLQFGWMVAPTLYGESHGKTRLFIRTVDPQNGVDCFNLNCAGFVQISNEYAFGAALAPLSEYGDVQYETHLTIYKDMLSNRWCAMYGDTMLGYWPLEAFPAFDKGEEAFWGGQVCNMHEGQEYTTTGMGSEYHPIEGMGKSAYIHGIQVMQIDKSWQRPTRTFGNMSNQPCYGVEPYESKDGALSIFFGGTANMACCGLACQSPRK</sequence>
<dbReference type="STRING" id="65489.A0A0D3HJL5"/>
<feature type="signal peptide" evidence="1">
    <location>
        <begin position="1"/>
        <end position="24"/>
    </location>
</feature>
<dbReference type="PANTHER" id="PTHR31589:SF223">
    <property type="entry name" value="PROTEIN, PUTATIVE (DUF239)-RELATED"/>
    <property type="match status" value="1"/>
</dbReference>
<proteinExistence type="predicted"/>
<dbReference type="InterPro" id="IPR053168">
    <property type="entry name" value="Glutamic_endopeptidase"/>
</dbReference>
<dbReference type="PANTHER" id="PTHR31589">
    <property type="entry name" value="PROTEIN, PUTATIVE (DUF239)-RELATED-RELATED"/>
    <property type="match status" value="1"/>
</dbReference>
<reference evidence="3" key="1">
    <citation type="journal article" date="2009" name="Rice">
        <title>De Novo Next Generation Sequencing of Plant Genomes.</title>
        <authorList>
            <person name="Rounsley S."/>
            <person name="Marri P.R."/>
            <person name="Yu Y."/>
            <person name="He R."/>
            <person name="Sisneros N."/>
            <person name="Goicoechea J.L."/>
            <person name="Lee S.J."/>
            <person name="Angelova A."/>
            <person name="Kudrna D."/>
            <person name="Luo M."/>
            <person name="Affourtit J."/>
            <person name="Desany B."/>
            <person name="Knight J."/>
            <person name="Niazi F."/>
            <person name="Egholm M."/>
            <person name="Wing R.A."/>
        </authorList>
    </citation>
    <scope>NUCLEOTIDE SEQUENCE [LARGE SCALE GENOMIC DNA]</scope>
    <source>
        <strain evidence="3">cv. IRGC 105608</strain>
    </source>
</reference>
<dbReference type="EnsemblPlants" id="OBART11G06730.1">
    <property type="protein sequence ID" value="OBART11G06730.1"/>
    <property type="gene ID" value="OBART11G06730"/>
</dbReference>
<reference evidence="3" key="2">
    <citation type="submission" date="2015-03" db="UniProtKB">
        <authorList>
            <consortium name="EnsemblPlants"/>
        </authorList>
    </citation>
    <scope>IDENTIFICATION</scope>
</reference>
<keyword evidence="4" id="KW-1185">Reference proteome</keyword>
<accession>A0A0D3HJL5</accession>
<dbReference type="Gramene" id="OBART11G06730.1">
    <property type="protein sequence ID" value="OBART11G06730.1"/>
    <property type="gene ID" value="OBART11G06730"/>
</dbReference>
<dbReference type="PROSITE" id="PS52045">
    <property type="entry name" value="NEPROSIN_PEP_CD"/>
    <property type="match status" value="1"/>
</dbReference>
<dbReference type="Pfam" id="PF14365">
    <property type="entry name" value="Neprosin_AP"/>
    <property type="match status" value="1"/>
</dbReference>
<name>A0A0D3HJL5_9ORYZ</name>
<feature type="chain" id="PRO_5002263686" description="Neprosin PEP catalytic domain-containing protein" evidence="1">
    <location>
        <begin position="25"/>
        <end position="367"/>
    </location>
</feature>
<protein>
    <recommendedName>
        <fullName evidence="2">Neprosin PEP catalytic domain-containing protein</fullName>
    </recommendedName>
</protein>
<organism evidence="3">
    <name type="scientific">Oryza barthii</name>
    <dbReference type="NCBI Taxonomy" id="65489"/>
    <lineage>
        <taxon>Eukaryota</taxon>
        <taxon>Viridiplantae</taxon>
        <taxon>Streptophyta</taxon>
        <taxon>Embryophyta</taxon>
        <taxon>Tracheophyta</taxon>
        <taxon>Spermatophyta</taxon>
        <taxon>Magnoliopsida</taxon>
        <taxon>Liliopsida</taxon>
        <taxon>Poales</taxon>
        <taxon>Poaceae</taxon>
        <taxon>BOP clade</taxon>
        <taxon>Oryzoideae</taxon>
        <taxon>Oryzeae</taxon>
        <taxon>Oryzinae</taxon>
        <taxon>Oryza</taxon>
    </lineage>
</organism>